<sequence length="261" mass="29399">MSAPVIGTTITPIHSERITLIEVPQDRRAENGLVPSPLVNSTTQSVKTEENMLQQYPALPQIVVHAPVPEDPLSFVAREPSNFSGVADELFRTQPSSALIRVPPSSPRPLVIFREPPKPLAKCHSIRSATGLSLTRHKYAIKKTSAYTSWFCYSGICAIDRPPMLQRSLDVEVGDIFLYSYPSRTFNQDVKQIWVLLEDDKGDFFWTEAKVKETVHPIFGDRILAFRQNDLSIPTWVVANTLRRFNKHPVVIKAGEGSRFF</sequence>
<proteinExistence type="predicted"/>
<comment type="caution">
    <text evidence="1">The sequence shown here is derived from an EMBL/GenBank/DDBJ whole genome shotgun (WGS) entry which is preliminary data.</text>
</comment>
<dbReference type="EMBL" id="MU277254">
    <property type="protein sequence ID" value="KAI0056964.1"/>
    <property type="molecule type" value="Genomic_DNA"/>
</dbReference>
<name>A0ACB8SK65_9AGAM</name>
<protein>
    <submittedName>
        <fullName evidence="1">Uncharacterized protein</fullName>
    </submittedName>
</protein>
<reference evidence="1" key="1">
    <citation type="submission" date="2021-03" db="EMBL/GenBank/DDBJ databases">
        <authorList>
            <consortium name="DOE Joint Genome Institute"/>
            <person name="Ahrendt S."/>
            <person name="Looney B.P."/>
            <person name="Miyauchi S."/>
            <person name="Morin E."/>
            <person name="Drula E."/>
            <person name="Courty P.E."/>
            <person name="Chicoki N."/>
            <person name="Fauchery L."/>
            <person name="Kohler A."/>
            <person name="Kuo A."/>
            <person name="Labutti K."/>
            <person name="Pangilinan J."/>
            <person name="Lipzen A."/>
            <person name="Riley R."/>
            <person name="Andreopoulos W."/>
            <person name="He G."/>
            <person name="Johnson J."/>
            <person name="Barry K.W."/>
            <person name="Grigoriev I.V."/>
            <person name="Nagy L."/>
            <person name="Hibbett D."/>
            <person name="Henrissat B."/>
            <person name="Matheny P.B."/>
            <person name="Labbe J."/>
            <person name="Martin F."/>
        </authorList>
    </citation>
    <scope>NUCLEOTIDE SEQUENCE</scope>
    <source>
        <strain evidence="1">HHB10654</strain>
    </source>
</reference>
<organism evidence="1 2">
    <name type="scientific">Artomyces pyxidatus</name>
    <dbReference type="NCBI Taxonomy" id="48021"/>
    <lineage>
        <taxon>Eukaryota</taxon>
        <taxon>Fungi</taxon>
        <taxon>Dikarya</taxon>
        <taxon>Basidiomycota</taxon>
        <taxon>Agaricomycotina</taxon>
        <taxon>Agaricomycetes</taxon>
        <taxon>Russulales</taxon>
        <taxon>Auriscalpiaceae</taxon>
        <taxon>Artomyces</taxon>
    </lineage>
</organism>
<dbReference type="Proteomes" id="UP000814140">
    <property type="component" value="Unassembled WGS sequence"/>
</dbReference>
<evidence type="ECO:0000313" key="1">
    <source>
        <dbReference type="EMBL" id="KAI0056964.1"/>
    </source>
</evidence>
<reference evidence="1" key="2">
    <citation type="journal article" date="2022" name="New Phytol.">
        <title>Evolutionary transition to the ectomycorrhizal habit in the genomes of a hyperdiverse lineage of mushroom-forming fungi.</title>
        <authorList>
            <person name="Looney B."/>
            <person name="Miyauchi S."/>
            <person name="Morin E."/>
            <person name="Drula E."/>
            <person name="Courty P.E."/>
            <person name="Kohler A."/>
            <person name="Kuo A."/>
            <person name="LaButti K."/>
            <person name="Pangilinan J."/>
            <person name="Lipzen A."/>
            <person name="Riley R."/>
            <person name="Andreopoulos W."/>
            <person name="He G."/>
            <person name="Johnson J."/>
            <person name="Nolan M."/>
            <person name="Tritt A."/>
            <person name="Barry K.W."/>
            <person name="Grigoriev I.V."/>
            <person name="Nagy L.G."/>
            <person name="Hibbett D."/>
            <person name="Henrissat B."/>
            <person name="Matheny P.B."/>
            <person name="Labbe J."/>
            <person name="Martin F.M."/>
        </authorList>
    </citation>
    <scope>NUCLEOTIDE SEQUENCE</scope>
    <source>
        <strain evidence="1">HHB10654</strain>
    </source>
</reference>
<keyword evidence="2" id="KW-1185">Reference proteome</keyword>
<accession>A0ACB8SK65</accession>
<evidence type="ECO:0000313" key="2">
    <source>
        <dbReference type="Proteomes" id="UP000814140"/>
    </source>
</evidence>
<gene>
    <name evidence="1" type="ORF">BV25DRAFT_1920509</name>
</gene>